<evidence type="ECO:0000313" key="3">
    <source>
        <dbReference type="Proteomes" id="UP001283361"/>
    </source>
</evidence>
<gene>
    <name evidence="2" type="ORF">RRG08_043993</name>
</gene>
<proteinExistence type="predicted"/>
<feature type="compositionally biased region" description="Acidic residues" evidence="1">
    <location>
        <begin position="7"/>
        <end position="36"/>
    </location>
</feature>
<sequence length="283" mass="30258">MERLEGGGEDGDEEEGDEDAAAAAADDDDDGEDGEDATILAGRHVLTSAQGKRRWRIKTTHARSLSRLTSTSCRANPSKPRGGVRAKFSPRSISRNEHVQDVGERADVTSTVGVYVLQVTSTVGVYVLQVTSTVGVYVLQVTSTVGVYVLQVTSTVGVYVLQVTSTVGVYVLQVTSTVGVYVLQVTSTVGVYVLQVTSTVGVYVLQVTSTVGVYVLQATASPAPSTYRPRSTQSQKHSPKTQENSRPIARNVRCSQFSRLVRYSRLHPGFAALGRITASSANN</sequence>
<accession>A0AAE1DGE6</accession>
<feature type="region of interest" description="Disordered" evidence="1">
    <location>
        <begin position="1"/>
        <end position="43"/>
    </location>
</feature>
<organism evidence="2 3">
    <name type="scientific">Elysia crispata</name>
    <name type="common">lettuce slug</name>
    <dbReference type="NCBI Taxonomy" id="231223"/>
    <lineage>
        <taxon>Eukaryota</taxon>
        <taxon>Metazoa</taxon>
        <taxon>Spiralia</taxon>
        <taxon>Lophotrochozoa</taxon>
        <taxon>Mollusca</taxon>
        <taxon>Gastropoda</taxon>
        <taxon>Heterobranchia</taxon>
        <taxon>Euthyneura</taxon>
        <taxon>Panpulmonata</taxon>
        <taxon>Sacoglossa</taxon>
        <taxon>Placobranchoidea</taxon>
        <taxon>Plakobranchidae</taxon>
        <taxon>Elysia</taxon>
    </lineage>
</organism>
<protein>
    <submittedName>
        <fullName evidence="2">Uncharacterized protein</fullName>
    </submittedName>
</protein>
<evidence type="ECO:0000256" key="1">
    <source>
        <dbReference type="SAM" id="MobiDB-lite"/>
    </source>
</evidence>
<name>A0AAE1DGE6_9GAST</name>
<feature type="region of interest" description="Disordered" evidence="1">
    <location>
        <begin position="66"/>
        <end position="87"/>
    </location>
</feature>
<dbReference type="AlphaFoldDB" id="A0AAE1DGE6"/>
<reference evidence="2" key="1">
    <citation type="journal article" date="2023" name="G3 (Bethesda)">
        <title>A reference genome for the long-term kleptoplast-retaining sea slug Elysia crispata morphotype clarki.</title>
        <authorList>
            <person name="Eastman K.E."/>
            <person name="Pendleton A.L."/>
            <person name="Shaikh M.A."/>
            <person name="Suttiyut T."/>
            <person name="Ogas R."/>
            <person name="Tomko P."/>
            <person name="Gavelis G."/>
            <person name="Widhalm J.R."/>
            <person name="Wisecaver J.H."/>
        </authorList>
    </citation>
    <scope>NUCLEOTIDE SEQUENCE</scope>
    <source>
        <strain evidence="2">ECLA1</strain>
    </source>
</reference>
<evidence type="ECO:0000313" key="2">
    <source>
        <dbReference type="EMBL" id="KAK3769606.1"/>
    </source>
</evidence>
<comment type="caution">
    <text evidence="2">The sequence shown here is derived from an EMBL/GenBank/DDBJ whole genome shotgun (WGS) entry which is preliminary data.</text>
</comment>
<dbReference type="EMBL" id="JAWDGP010003898">
    <property type="protein sequence ID" value="KAK3769606.1"/>
    <property type="molecule type" value="Genomic_DNA"/>
</dbReference>
<feature type="compositionally biased region" description="Polar residues" evidence="1">
    <location>
        <begin position="223"/>
        <end position="245"/>
    </location>
</feature>
<dbReference type="Proteomes" id="UP001283361">
    <property type="component" value="Unassembled WGS sequence"/>
</dbReference>
<keyword evidence="3" id="KW-1185">Reference proteome</keyword>
<feature type="region of interest" description="Disordered" evidence="1">
    <location>
        <begin position="223"/>
        <end position="248"/>
    </location>
</feature>